<dbReference type="SUPFAM" id="SSF54211">
    <property type="entry name" value="Ribosomal protein S5 domain 2-like"/>
    <property type="match status" value="1"/>
</dbReference>
<dbReference type="GO" id="GO:0005777">
    <property type="term" value="C:peroxisome"/>
    <property type="evidence" value="ECO:0007669"/>
    <property type="project" value="TreeGrafter"/>
</dbReference>
<dbReference type="Pfam" id="PF08544">
    <property type="entry name" value="GHMP_kinases_C"/>
    <property type="match status" value="1"/>
</dbReference>
<evidence type="ECO:0000256" key="11">
    <source>
        <dbReference type="ARBA" id="ARBA00023221"/>
    </source>
</evidence>
<gene>
    <name evidence="15" type="ORF">BT96DRAFT_924792</name>
</gene>
<keyword evidence="6" id="KW-0547">Nucleotide-binding</keyword>
<evidence type="ECO:0000256" key="13">
    <source>
        <dbReference type="PIRNR" id="PIRNR017288"/>
    </source>
</evidence>
<dbReference type="GO" id="GO:0005524">
    <property type="term" value="F:ATP binding"/>
    <property type="evidence" value="ECO:0007669"/>
    <property type="project" value="UniProtKB-UniRule"/>
</dbReference>
<dbReference type="PANTHER" id="PTHR31814">
    <property type="match status" value="1"/>
</dbReference>
<keyword evidence="5 13" id="KW-0808">Transferase</keyword>
<evidence type="ECO:0000256" key="5">
    <source>
        <dbReference type="ARBA" id="ARBA00022679"/>
    </source>
</evidence>
<evidence type="ECO:0000256" key="7">
    <source>
        <dbReference type="ARBA" id="ARBA00022777"/>
    </source>
</evidence>
<dbReference type="InterPro" id="IPR020568">
    <property type="entry name" value="Ribosomal_Su5_D2-typ_SF"/>
</dbReference>
<dbReference type="EC" id="2.7.4.2" evidence="3 13"/>
<comment type="catalytic activity">
    <reaction evidence="12">
        <text>(R)-5-phosphomevalonate + ATP = (R)-5-diphosphomevalonate + ADP</text>
        <dbReference type="Rhea" id="RHEA:16341"/>
        <dbReference type="ChEBI" id="CHEBI:30616"/>
        <dbReference type="ChEBI" id="CHEBI:57557"/>
        <dbReference type="ChEBI" id="CHEBI:58146"/>
        <dbReference type="ChEBI" id="CHEBI:456216"/>
        <dbReference type="EC" id="2.7.4.2"/>
    </reaction>
    <physiologicalReaction direction="left-to-right" evidence="12">
        <dbReference type="Rhea" id="RHEA:16342"/>
    </physiologicalReaction>
</comment>
<evidence type="ECO:0000256" key="2">
    <source>
        <dbReference type="ARBA" id="ARBA00006495"/>
    </source>
</evidence>
<keyword evidence="16" id="KW-1185">Reference proteome</keyword>
<comment type="similarity">
    <text evidence="2 13">Belongs to the GHMP kinase family. Mevalonate kinase subfamily.</text>
</comment>
<dbReference type="GO" id="GO:0019287">
    <property type="term" value="P:isopentenyl diphosphate biosynthetic process, mevalonate pathway"/>
    <property type="evidence" value="ECO:0007669"/>
    <property type="project" value="UniProtKB-UniRule"/>
</dbReference>
<reference evidence="15" key="1">
    <citation type="journal article" date="2019" name="Environ. Microbiol.">
        <title>Fungal ecological strategies reflected in gene transcription - a case study of two litter decomposers.</title>
        <authorList>
            <person name="Barbi F."/>
            <person name="Kohler A."/>
            <person name="Barry K."/>
            <person name="Baskaran P."/>
            <person name="Daum C."/>
            <person name="Fauchery L."/>
            <person name="Ihrmark K."/>
            <person name="Kuo A."/>
            <person name="LaButti K."/>
            <person name="Lipzen A."/>
            <person name="Morin E."/>
            <person name="Grigoriev I.V."/>
            <person name="Henrissat B."/>
            <person name="Lindahl B."/>
            <person name="Martin F."/>
        </authorList>
    </citation>
    <scope>NUCLEOTIDE SEQUENCE</scope>
    <source>
        <strain evidence="15">JB14</strain>
    </source>
</reference>
<accession>A0A6A4H3P4</accession>
<dbReference type="OrthoDB" id="10262935at2759"/>
<evidence type="ECO:0000313" key="15">
    <source>
        <dbReference type="EMBL" id="KAE9392308.1"/>
    </source>
</evidence>
<dbReference type="PANTHER" id="PTHR31814:SF2">
    <property type="entry name" value="PHOSPHOMEVALONATE KINASE"/>
    <property type="match status" value="1"/>
</dbReference>
<keyword evidence="7 13" id="KW-0418">Kinase</keyword>
<sequence>MSPTTVISAPGKVLIAGGYLVLDPAYSGIVVSTSSRFYTVIQPSTRGSNTVQVRSPQFKNSTWEFSLSFDPFLTVQPREENTSKNKFVHLALQHTISLACEARGVPAIQESFAKGLDIAIVGDNDFYSQRAQLAAQNLPRTLSSLSSIQPFCSQGVTLSEVHKTGLGSSAALITSLVSALLVHIGVIPSSAFLEDQGKERQLSHNLAQFIHCLAQGKVGSGFDVSAAVFGSHLYTRFDPTVIASLMGDDPMARTKSILPIVSSDNKSWNHRVEPFRLPPLTRLMLADVDAGSDTPSLVGKVLKWRKDNEAKATAVWTTLDQLNQSLAFTLTSLSTLFSKDPASYTAVVKFISSLQPLQWTADPSRSAGQTEVANRFYEAHNISQAIRKNMKEMGELAGVPIEPEEQTRLLDECCSQAGVIGGGVPGAGGYDAVWLLVCEPDECRANEYPRDRIERVWSTYKDLDVSPLSAEESMAKGARLESIGEIKGLQHATQLLVG</sequence>
<dbReference type="InterPro" id="IPR035102">
    <property type="entry name" value="Phosphomevalonate_kinase"/>
</dbReference>
<dbReference type="EMBL" id="ML769599">
    <property type="protein sequence ID" value="KAE9392308.1"/>
    <property type="molecule type" value="Genomic_DNA"/>
</dbReference>
<evidence type="ECO:0000256" key="4">
    <source>
        <dbReference type="ARBA" id="ARBA00022516"/>
    </source>
</evidence>
<evidence type="ECO:0000256" key="10">
    <source>
        <dbReference type="ARBA" id="ARBA00023098"/>
    </source>
</evidence>
<keyword evidence="11 13" id="KW-0753">Steroid metabolism</keyword>
<evidence type="ECO:0000256" key="1">
    <source>
        <dbReference type="ARBA" id="ARBA00005017"/>
    </source>
</evidence>
<evidence type="ECO:0000256" key="8">
    <source>
        <dbReference type="ARBA" id="ARBA00022840"/>
    </source>
</evidence>
<organism evidence="15 16">
    <name type="scientific">Gymnopus androsaceus JB14</name>
    <dbReference type="NCBI Taxonomy" id="1447944"/>
    <lineage>
        <taxon>Eukaryota</taxon>
        <taxon>Fungi</taxon>
        <taxon>Dikarya</taxon>
        <taxon>Basidiomycota</taxon>
        <taxon>Agaricomycotina</taxon>
        <taxon>Agaricomycetes</taxon>
        <taxon>Agaricomycetidae</taxon>
        <taxon>Agaricales</taxon>
        <taxon>Marasmiineae</taxon>
        <taxon>Omphalotaceae</taxon>
        <taxon>Gymnopus</taxon>
    </lineage>
</organism>
<keyword evidence="4 13" id="KW-0444">Lipid biosynthesis</keyword>
<dbReference type="InterPro" id="IPR014721">
    <property type="entry name" value="Ribsml_uS5_D2-typ_fold_subgr"/>
</dbReference>
<dbReference type="GO" id="GO:0010142">
    <property type="term" value="P:farnesyl diphosphate biosynthetic process, mevalonate pathway"/>
    <property type="evidence" value="ECO:0007669"/>
    <property type="project" value="TreeGrafter"/>
</dbReference>
<dbReference type="InterPro" id="IPR016005">
    <property type="entry name" value="Erg8"/>
</dbReference>
<dbReference type="UniPathway" id="UPA00057">
    <property type="reaction ID" value="UER00099"/>
</dbReference>
<comment type="pathway">
    <text evidence="1 13">Isoprenoid biosynthesis; isopentenyl diphosphate biosynthesis via mevalonate pathway; isopentenyl diphosphate from (R)-mevalonate: step 2/3.</text>
</comment>
<dbReference type="AlphaFoldDB" id="A0A6A4H3P4"/>
<evidence type="ECO:0000256" key="12">
    <source>
        <dbReference type="ARBA" id="ARBA00029326"/>
    </source>
</evidence>
<feature type="domain" description="GHMP kinase C-terminal" evidence="14">
    <location>
        <begin position="385"/>
        <end position="440"/>
    </location>
</feature>
<proteinExistence type="inferred from homology"/>
<dbReference type="InterPro" id="IPR013750">
    <property type="entry name" value="GHMP_kinase_C_dom"/>
</dbReference>
<name>A0A6A4H3P4_9AGAR</name>
<dbReference type="Gene3D" id="3.30.230.10">
    <property type="match status" value="1"/>
</dbReference>
<protein>
    <recommendedName>
        <fullName evidence="3 13">Phosphomevalonate kinase</fullName>
        <ecNumber evidence="3 13">2.7.4.2</ecNumber>
    </recommendedName>
</protein>
<evidence type="ECO:0000256" key="3">
    <source>
        <dbReference type="ARBA" id="ARBA00012958"/>
    </source>
</evidence>
<keyword evidence="9 13" id="KW-0752">Steroid biosynthesis</keyword>
<keyword evidence="10 13" id="KW-0443">Lipid metabolism</keyword>
<dbReference type="GO" id="GO:0004631">
    <property type="term" value="F:phosphomevalonate kinase activity"/>
    <property type="evidence" value="ECO:0007669"/>
    <property type="project" value="UniProtKB-UniRule"/>
</dbReference>
<evidence type="ECO:0000313" key="16">
    <source>
        <dbReference type="Proteomes" id="UP000799118"/>
    </source>
</evidence>
<evidence type="ECO:0000256" key="6">
    <source>
        <dbReference type="ARBA" id="ARBA00022741"/>
    </source>
</evidence>
<evidence type="ECO:0000259" key="14">
    <source>
        <dbReference type="Pfam" id="PF08544"/>
    </source>
</evidence>
<dbReference type="GO" id="GO:0006696">
    <property type="term" value="P:ergosterol biosynthetic process"/>
    <property type="evidence" value="ECO:0007669"/>
    <property type="project" value="TreeGrafter"/>
</dbReference>
<dbReference type="PIRSF" id="PIRSF017288">
    <property type="entry name" value="PMK_GHMP_euk"/>
    <property type="match status" value="1"/>
</dbReference>
<dbReference type="Proteomes" id="UP000799118">
    <property type="component" value="Unassembled WGS sequence"/>
</dbReference>
<evidence type="ECO:0000256" key="9">
    <source>
        <dbReference type="ARBA" id="ARBA00022955"/>
    </source>
</evidence>
<keyword evidence="8" id="KW-0067">ATP-binding</keyword>